<dbReference type="NCBIfam" id="NF009583">
    <property type="entry name" value="PRK13024.1-3"/>
    <property type="match status" value="1"/>
</dbReference>
<keyword evidence="8 12" id="KW-0472">Membrane</keyword>
<dbReference type="GO" id="GO:0015450">
    <property type="term" value="F:protein-transporting ATPase activity"/>
    <property type="evidence" value="ECO:0007669"/>
    <property type="project" value="InterPro"/>
</dbReference>
<dbReference type="InterPro" id="IPR005665">
    <property type="entry name" value="SecF_bac"/>
</dbReference>
<proteinExistence type="inferred from homology"/>
<dbReference type="InterPro" id="IPR022813">
    <property type="entry name" value="SecD/SecF_arch_bac"/>
</dbReference>
<feature type="transmembrane region" description="Helical" evidence="12">
    <location>
        <begin position="827"/>
        <end position="851"/>
    </location>
</feature>
<name>E0TG05_PARBH</name>
<dbReference type="OrthoDB" id="9805019at2"/>
<feature type="transmembrane region" description="Helical" evidence="12">
    <location>
        <begin position="426"/>
        <end position="447"/>
    </location>
</feature>
<reference evidence="18" key="1">
    <citation type="submission" date="2010-08" db="EMBL/GenBank/DDBJ databases">
        <title>Genome sequence of Parvularcula bermudensis HTCC2503.</title>
        <authorList>
            <person name="Kang D.-M."/>
            <person name="Oh H.-M."/>
            <person name="Cho J.-C."/>
        </authorList>
    </citation>
    <scope>NUCLEOTIDE SEQUENCE [LARGE SCALE GENOMIC DNA]</scope>
    <source>
        <strain evidence="18">ATCC BAA-594 / HTCC2503 / KCTC 12087</strain>
    </source>
</reference>
<evidence type="ECO:0000256" key="4">
    <source>
        <dbReference type="ARBA" id="ARBA00022692"/>
    </source>
</evidence>
<dbReference type="NCBIfam" id="TIGR00916">
    <property type="entry name" value="2A0604s01"/>
    <property type="match status" value="2"/>
</dbReference>
<feature type="domain" description="Protein export membrane protein SecD/SecF C-terminal" evidence="14">
    <location>
        <begin position="674"/>
        <end position="852"/>
    </location>
</feature>
<feature type="transmembrane region" description="Helical" evidence="12">
    <location>
        <begin position="497"/>
        <end position="520"/>
    </location>
</feature>
<dbReference type="AlphaFoldDB" id="E0TG05"/>
<dbReference type="GO" id="GO:0043952">
    <property type="term" value="P:protein transport by the Sec complex"/>
    <property type="evidence" value="ECO:0007669"/>
    <property type="project" value="UniProtKB-UniRule"/>
</dbReference>
<dbReference type="Gene3D" id="3.30.70.3220">
    <property type="match status" value="1"/>
</dbReference>
<dbReference type="PANTHER" id="PTHR30081">
    <property type="entry name" value="PROTEIN-EXPORT MEMBRANE PROTEIN SEC"/>
    <property type="match status" value="1"/>
</dbReference>
<dbReference type="Proteomes" id="UP000001302">
    <property type="component" value="Chromosome"/>
</dbReference>
<dbReference type="Gene3D" id="3.30.1360.200">
    <property type="match status" value="1"/>
</dbReference>
<feature type="transmembrane region" description="Helical" evidence="12">
    <location>
        <begin position="696"/>
        <end position="717"/>
    </location>
</feature>
<dbReference type="InterPro" id="IPR022646">
    <property type="entry name" value="SecD/SecF_CS"/>
</dbReference>
<evidence type="ECO:0000256" key="3">
    <source>
        <dbReference type="ARBA" id="ARBA00022475"/>
    </source>
</evidence>
<sequence length="875" mass="92576">MLQFNRWQIGSVIALIVLGVYFSLPNFFAEDERPGFLPETTVTLGLDLQGGTYLLLGVDTDGVLVDRITSIQSDVAGRLRNAPGGRIRFGRISVDRENLSLSVPITDPADVDRAMDSLRRLSGTLGGGVAGIAGAGRELRISRGEGTVILVALTDEAQSFYADEAVSDSIEVIRRRIDSLGTTEPSIQRQGADRLVVQVPGNSDSEGIRRVLDAQGQLSFHMVDGTADPTAPTPPRRLTLPLAEFPGQSIVIFENPDVTGDMVTSASASPNADGPGFQVNFGFDNRGARRFGNVTRENIGRQFAIVLDDTVISAPRIQSAITGGSGRITGSFSPEEAQELAVLIRSGALPAELTTIEQRTVGADLGADSVRAGTIALILGFIGVVIFIVLVYLRMGIYADIALFANVLLMAGALSLLGATLTLPGIAGIVLTIGMAVDANVLIFERIKEEISSGKGAVAAVEAGYRNAWSAIFDANLTTLIAAFLMFMLGAGPVRGFAVTLGIGVVTSVFTAFVLTRLFIGAHVLGQRRRKGKASSTRFGGGLKLIPDDTHIHFASMRNIAAILSAVAIVVSIGAVMTKGLNFGVDFRGGVTVEVGPAEGQTFANEDLTQVRAAVGTLDLGDVQAKTIGGVAGAPDGIAVTVPLQDAETGGEIDPEAEARQVEVANQLRQTLTEVLGAEISFRRTDIVGPTVSGELIQRGAGALLLAIGLMLVYIWFRFEWQFSLGAIIALVHDVILTIGIFSITQFDFTLSVIAALLTIIGYSMNDTVVVFDRIRENLRKFKSKPLTEVVDLSINQTLSRTIMTSVTTLVALVSLFLFGGEVLRGFSFALIWGILVGTYSSVFIASPTLLRTGVKRDWSANAAAEAPSAPPATT</sequence>
<dbReference type="STRING" id="314260.PB2503_10364"/>
<feature type="transmembrane region" description="Helical" evidence="12">
    <location>
        <begin position="724"/>
        <end position="745"/>
    </location>
</feature>
<evidence type="ECO:0000256" key="10">
    <source>
        <dbReference type="ARBA" id="ARBA00060856"/>
    </source>
</evidence>
<dbReference type="GO" id="GO:0006605">
    <property type="term" value="P:protein targeting"/>
    <property type="evidence" value="ECO:0007669"/>
    <property type="project" value="UniProtKB-UniRule"/>
</dbReference>
<feature type="transmembrane region" description="Helical" evidence="12">
    <location>
        <begin position="7"/>
        <end position="24"/>
    </location>
</feature>
<comment type="subunit">
    <text evidence="12">Forms a complex with SecF. Part of the essential Sec protein translocation apparatus which comprises SecA, SecYEG and auxiliary proteins SecDF-YajC and YidC.</text>
</comment>
<dbReference type="GO" id="GO:0005886">
    <property type="term" value="C:plasma membrane"/>
    <property type="evidence" value="ECO:0007669"/>
    <property type="project" value="UniProtKB-SubCell"/>
</dbReference>
<dbReference type="Pfam" id="PF21760">
    <property type="entry name" value="SecD_1st"/>
    <property type="match status" value="1"/>
</dbReference>
<dbReference type="FunFam" id="1.20.1640.10:FF:000004">
    <property type="entry name" value="Protein translocase subunit SecD"/>
    <property type="match status" value="1"/>
</dbReference>
<evidence type="ECO:0000259" key="16">
    <source>
        <dbReference type="Pfam" id="PF22599"/>
    </source>
</evidence>
<evidence type="ECO:0000313" key="18">
    <source>
        <dbReference type="Proteomes" id="UP000001302"/>
    </source>
</evidence>
<keyword evidence="6 12" id="KW-1133">Transmembrane helix</keyword>
<evidence type="ECO:0000259" key="15">
    <source>
        <dbReference type="Pfam" id="PF21760"/>
    </source>
</evidence>
<dbReference type="InterPro" id="IPR022645">
    <property type="entry name" value="SecD/SecF_bac"/>
</dbReference>
<keyword evidence="7 12" id="KW-0811">Translocation</keyword>
<dbReference type="InterPro" id="IPR005791">
    <property type="entry name" value="SecD"/>
</dbReference>
<dbReference type="Gene3D" id="1.20.1640.10">
    <property type="entry name" value="Multidrug efflux transporter AcrB transmembrane domain"/>
    <property type="match status" value="2"/>
</dbReference>
<dbReference type="InterPro" id="IPR054384">
    <property type="entry name" value="SecDF_P1_head"/>
</dbReference>
<comment type="subunit">
    <text evidence="13">Forms a complex with SecD. Part of the essential Sec protein translocation apparatus which comprises SecA, SecYEG and auxiliary proteins SecDF-YajC and YidC.</text>
</comment>
<dbReference type="HOGENOM" id="CLU_007894_0_0_5"/>
<evidence type="ECO:0000256" key="12">
    <source>
        <dbReference type="HAMAP-Rule" id="MF_01463"/>
    </source>
</evidence>
<comment type="function">
    <text evidence="9 12">Part of the Sec protein translocase complex. Interacts with the SecYEG preprotein conducting channel. SecDF uses the proton motive force (PMF) to complete protein translocation after the ATP-dependent function of SecA.</text>
</comment>
<dbReference type="NCBIfam" id="TIGR00966">
    <property type="entry name" value="transloc_SecF"/>
    <property type="match status" value="1"/>
</dbReference>
<evidence type="ECO:0000256" key="9">
    <source>
        <dbReference type="ARBA" id="ARBA00059018"/>
    </source>
</evidence>
<evidence type="ECO:0000256" key="13">
    <source>
        <dbReference type="HAMAP-Rule" id="MF_01464"/>
    </source>
</evidence>
<dbReference type="HAMAP" id="MF_01464_B">
    <property type="entry name" value="SecF_B"/>
    <property type="match status" value="1"/>
</dbReference>
<reference evidence="17 18" key="2">
    <citation type="journal article" date="2011" name="J. Bacteriol.">
        <title>Complete genome sequence of strain HTCC2503T of Parvularcula bermudensis, the type species of the order "Parvularculales" in the class Alphaproteobacteria.</title>
        <authorList>
            <person name="Oh H.M."/>
            <person name="Kang I."/>
            <person name="Vergin K.L."/>
            <person name="Kang D."/>
            <person name="Rhee K.H."/>
            <person name="Giovannoni S.J."/>
            <person name="Cho J.C."/>
        </authorList>
    </citation>
    <scope>NUCLEOTIDE SEQUENCE [LARGE SCALE GENOMIC DNA]</scope>
    <source>
        <strain evidence="18">ATCC BAA-594 / HTCC2503 / KCTC 12087</strain>
    </source>
</reference>
<evidence type="ECO:0000256" key="5">
    <source>
        <dbReference type="ARBA" id="ARBA00022927"/>
    </source>
</evidence>
<keyword evidence="12" id="KW-0997">Cell inner membrane</keyword>
<evidence type="ECO:0000256" key="6">
    <source>
        <dbReference type="ARBA" id="ARBA00022989"/>
    </source>
</evidence>
<dbReference type="SUPFAM" id="SSF82866">
    <property type="entry name" value="Multidrug efflux transporter AcrB transmembrane domain"/>
    <property type="match status" value="2"/>
</dbReference>
<feature type="domain" description="Protein export membrane protein SecD/SecF C-terminal" evidence="14">
    <location>
        <begin position="352"/>
        <end position="512"/>
    </location>
</feature>
<keyword evidence="2 12" id="KW-0813">Transport</keyword>
<keyword evidence="4 12" id="KW-0812">Transmembrane</keyword>
<feature type="domain" description="SecDF P1 head subdomain" evidence="16">
    <location>
        <begin position="246"/>
        <end position="351"/>
    </location>
</feature>
<dbReference type="Pfam" id="PF22599">
    <property type="entry name" value="SecDF_P1_head"/>
    <property type="match status" value="1"/>
</dbReference>
<dbReference type="NCBIfam" id="TIGR01129">
    <property type="entry name" value="secD"/>
    <property type="match status" value="1"/>
</dbReference>
<dbReference type="InterPro" id="IPR048631">
    <property type="entry name" value="SecD_1st"/>
</dbReference>
<comment type="similarity">
    <text evidence="10">In the C-terminal section; belongs to the SecD/SecF family. SecF subfamily.</text>
</comment>
<protein>
    <recommendedName>
        <fullName evidence="12 13">Multifunctional fusion protein</fullName>
    </recommendedName>
    <domain>
        <recommendedName>
            <fullName evidence="12">Protein translocase subunit SecD</fullName>
        </recommendedName>
    </domain>
    <domain>
        <recommendedName>
            <fullName evidence="13">Protein-export membrane protein SecF</fullName>
        </recommendedName>
    </domain>
</protein>
<evidence type="ECO:0000256" key="1">
    <source>
        <dbReference type="ARBA" id="ARBA00004651"/>
    </source>
</evidence>
<organism evidence="17 18">
    <name type="scientific">Parvularcula bermudensis (strain ATCC BAA-594 / HTCC2503 / KCTC 12087)</name>
    <dbReference type="NCBI Taxonomy" id="314260"/>
    <lineage>
        <taxon>Bacteria</taxon>
        <taxon>Pseudomonadati</taxon>
        <taxon>Pseudomonadota</taxon>
        <taxon>Alphaproteobacteria</taxon>
        <taxon>Parvularculales</taxon>
        <taxon>Parvularculaceae</taxon>
        <taxon>Parvularcula</taxon>
    </lineage>
</organism>
<dbReference type="InterPro" id="IPR048634">
    <property type="entry name" value="SecD_SecF_C"/>
</dbReference>
<feature type="transmembrane region" description="Helical" evidence="12">
    <location>
        <begin position="401"/>
        <end position="420"/>
    </location>
</feature>
<accession>E0TG05</accession>
<keyword evidence="5 12" id="KW-0653">Protein transport</keyword>
<evidence type="ECO:0000313" key="17">
    <source>
        <dbReference type="EMBL" id="ADM10124.1"/>
    </source>
</evidence>
<feature type="transmembrane region" description="Helical" evidence="12">
    <location>
        <begin position="468"/>
        <end position="491"/>
    </location>
</feature>
<keyword evidence="18" id="KW-1185">Reference proteome</keyword>
<evidence type="ECO:0000256" key="11">
    <source>
        <dbReference type="ARBA" id="ARBA00061053"/>
    </source>
</evidence>
<dbReference type="InterPro" id="IPR055344">
    <property type="entry name" value="SecD_SecF_C_bact"/>
</dbReference>
<dbReference type="Pfam" id="PF07549">
    <property type="entry name" value="Sec_GG"/>
    <property type="match status" value="2"/>
</dbReference>
<feature type="transmembrane region" description="Helical" evidence="12">
    <location>
        <begin position="751"/>
        <end position="772"/>
    </location>
</feature>
<comment type="similarity">
    <text evidence="11">In the N-terminal section; belongs to the SecD/SecF family. SecD subfamily.</text>
</comment>
<evidence type="ECO:0000256" key="7">
    <source>
        <dbReference type="ARBA" id="ARBA00023010"/>
    </source>
</evidence>
<gene>
    <name evidence="12" type="primary">secD</name>
    <name evidence="13" type="synonym">secF</name>
    <name evidence="17" type="ordered locus">PB2503_10364</name>
</gene>
<dbReference type="RefSeq" id="WP_013301098.1">
    <property type="nucleotide sequence ID" value="NC_014414.1"/>
</dbReference>
<feature type="transmembrane region" description="Helical" evidence="12">
    <location>
        <begin position="375"/>
        <end position="394"/>
    </location>
</feature>
<comment type="caution">
    <text evidence="12">Lacks conserved residue(s) required for the propagation of feature annotation.</text>
</comment>
<dbReference type="HAMAP" id="MF_01463_B">
    <property type="entry name" value="SecD_B"/>
    <property type="match status" value="1"/>
</dbReference>
<comment type="similarity">
    <text evidence="12">Belongs to the SecD/SecF family. SecD subfamily.</text>
</comment>
<dbReference type="eggNOG" id="COG0341">
    <property type="taxonomic scope" value="Bacteria"/>
</dbReference>
<dbReference type="Pfam" id="PF02355">
    <property type="entry name" value="SecD_SecF_C"/>
    <property type="match status" value="2"/>
</dbReference>
<evidence type="ECO:0000256" key="8">
    <source>
        <dbReference type="ARBA" id="ARBA00023136"/>
    </source>
</evidence>
<keyword evidence="3 12" id="KW-1003">Cell membrane</keyword>
<dbReference type="FunFam" id="1.20.1640.10:FF:000024">
    <property type="entry name" value="Multifunctional fusion protein"/>
    <property type="match status" value="1"/>
</dbReference>
<feature type="domain" description="Protein translocase subunit SecDF P1" evidence="15">
    <location>
        <begin position="167"/>
        <end position="224"/>
    </location>
</feature>
<dbReference type="GO" id="GO:0065002">
    <property type="term" value="P:intracellular protein transmembrane transport"/>
    <property type="evidence" value="ECO:0007669"/>
    <property type="project" value="UniProtKB-UniRule"/>
</dbReference>
<comment type="subcellular location">
    <subcellularLocation>
        <location evidence="12">Cell inner membrane</location>
        <topology evidence="12">Multi-pass membrane protein</topology>
    </subcellularLocation>
    <subcellularLocation>
        <location evidence="1">Cell membrane</location>
        <topology evidence="1">Multi-pass membrane protein</topology>
    </subcellularLocation>
</comment>
<evidence type="ECO:0000259" key="14">
    <source>
        <dbReference type="Pfam" id="PF02355"/>
    </source>
</evidence>
<comment type="similarity">
    <text evidence="13">Belongs to the SecD/SecF family. SecF subfamily.</text>
</comment>
<dbReference type="KEGG" id="pbr:PB2503_10364"/>
<dbReference type="EMBL" id="CP002156">
    <property type="protein sequence ID" value="ADM10124.1"/>
    <property type="molecule type" value="Genomic_DNA"/>
</dbReference>
<dbReference type="PRINTS" id="PR01755">
    <property type="entry name" value="SECFTRNLCASE"/>
</dbReference>
<feature type="transmembrane region" description="Helical" evidence="12">
    <location>
        <begin position="560"/>
        <end position="578"/>
    </location>
</feature>
<dbReference type="PANTHER" id="PTHR30081:SF1">
    <property type="entry name" value="PROTEIN TRANSLOCASE SUBUNIT SECD"/>
    <property type="match status" value="1"/>
</dbReference>
<evidence type="ECO:0000256" key="2">
    <source>
        <dbReference type="ARBA" id="ARBA00022448"/>
    </source>
</evidence>
<dbReference type="eggNOG" id="COG0342">
    <property type="taxonomic scope" value="Bacteria"/>
</dbReference>
<feature type="transmembrane region" description="Helical" evidence="12">
    <location>
        <begin position="803"/>
        <end position="821"/>
    </location>
</feature>